<dbReference type="Proteomes" id="UP000502298">
    <property type="component" value="Chromosome"/>
</dbReference>
<dbReference type="GO" id="GO:0005829">
    <property type="term" value="C:cytosol"/>
    <property type="evidence" value="ECO:0007669"/>
    <property type="project" value="TreeGrafter"/>
</dbReference>
<sequence length="569" mass="61821">MVNVTRYCDVESALGDVREVLSTIHFALPTMHAELGGEMLNDVIHQLDDYLLPRYQNMDAPILGVIGGSTGSGKSSLINSLVREHVALTSPVRPTTRQPMLIFNPADEQWFTDNRILPGLTRISGTAAQEDGHQFLSLHASEAVGPGIALIDSPDIDSIAQDNRELAAQLLSAADLWIFVTTAARYADAIPWALLDEAAERNIVIAVVLNRVPRGQGAQIRPDLVRRLNERGLGSAPLFVISEQDFDDLGFIRKPDIASLRDWLLALTRDTAARSAVVRQTLSGAVGMLLESLGTIHDSYQEQVDSVHSLRWDIDHASDTAWDNIDKALEDGSLLRGEVLARWQDIVGAGTWTRALEDGVSKVRDRVSAWLTGKTTAERDAVAAIEEGIHTLFVSQSEACILSVQQAWQRSGLIDPPATLRSPEERRIDAHDIVRQWQEDLYDMVTNESGHKKATARALALGVNAIGLALMIAVFSATAGLAGGEVAVAGGTAVIAQRVLEAVFGDDAVRRMTKKATVSLHQLAQSFINTDLDIYRAALDELSIDPASGHALAKTSTQLRYAYNAERAS</sequence>
<gene>
    <name evidence="2" type="ORF">HC352_03950</name>
</gene>
<protein>
    <submittedName>
        <fullName evidence="2">GTPase domain-containing protein</fullName>
    </submittedName>
</protein>
<name>A0A6H2EL46_9ACTO</name>
<dbReference type="InterPro" id="IPR045063">
    <property type="entry name" value="Dynamin_N"/>
</dbReference>
<dbReference type="EMBL" id="CP050804">
    <property type="protein sequence ID" value="QJC21739.1"/>
    <property type="molecule type" value="Genomic_DNA"/>
</dbReference>
<reference evidence="2 3" key="1">
    <citation type="submission" date="2020-03" db="EMBL/GenBank/DDBJ databases">
        <title>Complete genome of Arcanobacterium buesumensis sp. nov. strain 2701.</title>
        <authorList>
            <person name="Borowiak M."/>
            <person name="Alssahen M."/>
            <person name="Laemmler C."/>
            <person name="Malorny B."/>
            <person name="Hassan A."/>
            <person name="Prenger-Berninghoff E."/>
            <person name="Ploetz M."/>
            <person name="Abdulmawjood A."/>
        </authorList>
    </citation>
    <scope>NUCLEOTIDE SEQUENCE [LARGE SCALE GENOMIC DNA]</scope>
    <source>
        <strain evidence="2 3">2701</strain>
    </source>
</reference>
<dbReference type="InterPro" id="IPR027417">
    <property type="entry name" value="P-loop_NTPase"/>
</dbReference>
<dbReference type="GO" id="GO:0019843">
    <property type="term" value="F:rRNA binding"/>
    <property type="evidence" value="ECO:0007669"/>
    <property type="project" value="TreeGrafter"/>
</dbReference>
<proteinExistence type="predicted"/>
<accession>A0A6H2EL46</accession>
<dbReference type="RefSeq" id="WP_168917679.1">
    <property type="nucleotide sequence ID" value="NZ_CP050804.1"/>
</dbReference>
<evidence type="ECO:0000313" key="3">
    <source>
        <dbReference type="Proteomes" id="UP000502298"/>
    </source>
</evidence>
<evidence type="ECO:0000313" key="2">
    <source>
        <dbReference type="EMBL" id="QJC21739.1"/>
    </source>
</evidence>
<dbReference type="AlphaFoldDB" id="A0A6H2EL46"/>
<feature type="domain" description="Dynamin N-terminal" evidence="1">
    <location>
        <begin position="67"/>
        <end position="185"/>
    </location>
</feature>
<organism evidence="2 3">
    <name type="scientific">Arcanobacterium buesumense</name>
    <dbReference type="NCBI Taxonomy" id="2722751"/>
    <lineage>
        <taxon>Bacteria</taxon>
        <taxon>Bacillati</taxon>
        <taxon>Actinomycetota</taxon>
        <taxon>Actinomycetes</taxon>
        <taxon>Actinomycetales</taxon>
        <taxon>Actinomycetaceae</taxon>
        <taxon>Arcanobacterium</taxon>
    </lineage>
</organism>
<dbReference type="Gene3D" id="3.40.50.300">
    <property type="entry name" value="P-loop containing nucleotide triphosphate hydrolases"/>
    <property type="match status" value="1"/>
</dbReference>
<keyword evidence="3" id="KW-1185">Reference proteome</keyword>
<dbReference type="PANTHER" id="PTHR42698">
    <property type="entry name" value="GTPASE ERA"/>
    <property type="match status" value="1"/>
</dbReference>
<dbReference type="GO" id="GO:0000028">
    <property type="term" value="P:ribosomal small subunit assembly"/>
    <property type="evidence" value="ECO:0007669"/>
    <property type="project" value="TreeGrafter"/>
</dbReference>
<dbReference type="GO" id="GO:0005525">
    <property type="term" value="F:GTP binding"/>
    <property type="evidence" value="ECO:0007669"/>
    <property type="project" value="InterPro"/>
</dbReference>
<dbReference type="InterPro" id="IPR005662">
    <property type="entry name" value="GTPase_Era-like"/>
</dbReference>
<dbReference type="Pfam" id="PF00350">
    <property type="entry name" value="Dynamin_N"/>
    <property type="match status" value="1"/>
</dbReference>
<dbReference type="CDD" id="cd00882">
    <property type="entry name" value="Ras_like_GTPase"/>
    <property type="match status" value="1"/>
</dbReference>
<evidence type="ECO:0000259" key="1">
    <source>
        <dbReference type="Pfam" id="PF00350"/>
    </source>
</evidence>
<dbReference type="SUPFAM" id="SSF52540">
    <property type="entry name" value="P-loop containing nucleoside triphosphate hydrolases"/>
    <property type="match status" value="1"/>
</dbReference>
<dbReference type="PANTHER" id="PTHR42698:SF1">
    <property type="entry name" value="GTPASE ERA, MITOCHONDRIAL"/>
    <property type="match status" value="1"/>
</dbReference>
<dbReference type="KEGG" id="arca:HC352_03950"/>
<dbReference type="GO" id="GO:0043024">
    <property type="term" value="F:ribosomal small subunit binding"/>
    <property type="evidence" value="ECO:0007669"/>
    <property type="project" value="TreeGrafter"/>
</dbReference>